<gene>
    <name evidence="1" type="ORF">C1SCF055_LOCUS14096</name>
</gene>
<dbReference type="EMBL" id="CAMXCT010001112">
    <property type="protein sequence ID" value="CAI3986776.1"/>
    <property type="molecule type" value="Genomic_DNA"/>
</dbReference>
<comment type="caution">
    <text evidence="1">The sequence shown here is derived from an EMBL/GenBank/DDBJ whole genome shotgun (WGS) entry which is preliminary data.</text>
</comment>
<dbReference type="EMBL" id="CAMXCT030001112">
    <property type="protein sequence ID" value="CAL4774088.1"/>
    <property type="molecule type" value="Genomic_DNA"/>
</dbReference>
<accession>A0A9P1C894</accession>
<dbReference type="EMBL" id="CAMXCT020001112">
    <property type="protein sequence ID" value="CAL1140151.1"/>
    <property type="molecule type" value="Genomic_DNA"/>
</dbReference>
<organism evidence="1">
    <name type="scientific">Cladocopium goreaui</name>
    <dbReference type="NCBI Taxonomy" id="2562237"/>
    <lineage>
        <taxon>Eukaryota</taxon>
        <taxon>Sar</taxon>
        <taxon>Alveolata</taxon>
        <taxon>Dinophyceae</taxon>
        <taxon>Suessiales</taxon>
        <taxon>Symbiodiniaceae</taxon>
        <taxon>Cladocopium</taxon>
    </lineage>
</organism>
<name>A0A9P1C894_9DINO</name>
<dbReference type="AlphaFoldDB" id="A0A9P1C894"/>
<dbReference type="Proteomes" id="UP001152797">
    <property type="component" value="Unassembled WGS sequence"/>
</dbReference>
<evidence type="ECO:0000313" key="1">
    <source>
        <dbReference type="EMBL" id="CAI3986776.1"/>
    </source>
</evidence>
<protein>
    <submittedName>
        <fullName evidence="1">Uncharacterized protein</fullName>
    </submittedName>
</protein>
<reference evidence="2 3" key="2">
    <citation type="submission" date="2024-05" db="EMBL/GenBank/DDBJ databases">
        <authorList>
            <person name="Chen Y."/>
            <person name="Shah S."/>
            <person name="Dougan E. K."/>
            <person name="Thang M."/>
            <person name="Chan C."/>
        </authorList>
    </citation>
    <scope>NUCLEOTIDE SEQUENCE [LARGE SCALE GENOMIC DNA]</scope>
</reference>
<proteinExistence type="predicted"/>
<keyword evidence="3" id="KW-1185">Reference proteome</keyword>
<reference evidence="1" key="1">
    <citation type="submission" date="2022-10" db="EMBL/GenBank/DDBJ databases">
        <authorList>
            <person name="Chen Y."/>
            <person name="Dougan E. K."/>
            <person name="Chan C."/>
            <person name="Rhodes N."/>
            <person name="Thang M."/>
        </authorList>
    </citation>
    <scope>NUCLEOTIDE SEQUENCE</scope>
</reference>
<evidence type="ECO:0000313" key="3">
    <source>
        <dbReference type="Proteomes" id="UP001152797"/>
    </source>
</evidence>
<sequence>MGAAEPHRRKPGQTSAFTMSADICGPFKDFGVSKRRKVRYALHTFCKALLRLPPVHHPVPLDSAILALGSPWKVYRKVVLPRTLLEGGAPVEAKMDDLFGPEEPKELISVEAARKRNQKWVEAIKKEAQELSEPVPVVNLTFLEPIASRAADEIVTALSKIHAATPEA</sequence>
<evidence type="ECO:0000313" key="2">
    <source>
        <dbReference type="EMBL" id="CAL4774088.1"/>
    </source>
</evidence>